<evidence type="ECO:0000256" key="1">
    <source>
        <dbReference type="SAM" id="MobiDB-lite"/>
    </source>
</evidence>
<feature type="region of interest" description="Disordered" evidence="1">
    <location>
        <begin position="55"/>
        <end position="155"/>
    </location>
</feature>
<name>A0A6J4Q5T7_9ACTN</name>
<reference evidence="2" key="1">
    <citation type="submission" date="2020-02" db="EMBL/GenBank/DDBJ databases">
        <authorList>
            <person name="Meier V. D."/>
        </authorList>
    </citation>
    <scope>NUCLEOTIDE SEQUENCE</scope>
    <source>
        <strain evidence="2">AVDCRST_MAG37</strain>
    </source>
</reference>
<sequence length="227" mass="24604">MEDRGLVGLEARAADGEILGRISGLITDERSGEVTHAIVERSEEEQVEMPISSLTLDPEADFARFHADPSDEEPGDHLGDMEKPEGYAPAQSDAPNDYEHEGQFVTTPQDPDEAQSPEELERQASEASGYEDEGTNTADSGYPRNDVYIDPDTGEEELDPAMKDNETLADDVENLINGTELEVRAAKDGVVELTGRAAAQEDLEGRIEEIMGLDGVLEVDVTDVDVG</sequence>
<protein>
    <recommendedName>
        <fullName evidence="3">BON domain-containing protein</fullName>
    </recommendedName>
</protein>
<dbReference type="EMBL" id="CADCVD010000031">
    <property type="protein sequence ID" value="CAA9434220.1"/>
    <property type="molecule type" value="Genomic_DNA"/>
</dbReference>
<organism evidence="2">
    <name type="scientific">uncultured Rubrobacteraceae bacterium</name>
    <dbReference type="NCBI Taxonomy" id="349277"/>
    <lineage>
        <taxon>Bacteria</taxon>
        <taxon>Bacillati</taxon>
        <taxon>Actinomycetota</taxon>
        <taxon>Rubrobacteria</taxon>
        <taxon>Rubrobacterales</taxon>
        <taxon>Rubrobacteraceae</taxon>
        <taxon>environmental samples</taxon>
    </lineage>
</organism>
<feature type="compositionally biased region" description="Basic and acidic residues" evidence="1">
    <location>
        <begin position="61"/>
        <end position="85"/>
    </location>
</feature>
<evidence type="ECO:0000313" key="2">
    <source>
        <dbReference type="EMBL" id="CAA9434220.1"/>
    </source>
</evidence>
<gene>
    <name evidence="2" type="ORF">AVDCRST_MAG37-846</name>
</gene>
<evidence type="ECO:0008006" key="3">
    <source>
        <dbReference type="Google" id="ProtNLM"/>
    </source>
</evidence>
<accession>A0A6J4Q5T7</accession>
<proteinExistence type="predicted"/>
<dbReference type="InterPro" id="IPR011033">
    <property type="entry name" value="PRC_barrel-like_sf"/>
</dbReference>
<dbReference type="AlphaFoldDB" id="A0A6J4Q5T7"/>
<dbReference type="SUPFAM" id="SSF50346">
    <property type="entry name" value="PRC-barrel domain"/>
    <property type="match status" value="1"/>
</dbReference>